<keyword evidence="5" id="KW-1185">Reference proteome</keyword>
<dbReference type="Gene3D" id="3.40.50.720">
    <property type="entry name" value="NAD(P)-binding Rossmann-like Domain"/>
    <property type="match status" value="1"/>
</dbReference>
<feature type="domain" description="NmrA-like" evidence="3">
    <location>
        <begin position="5"/>
        <end position="237"/>
    </location>
</feature>
<dbReference type="InterPro" id="IPR051164">
    <property type="entry name" value="NmrA-like_oxidored"/>
</dbReference>
<dbReference type="STRING" id="5364.A0A5C3MP19"/>
<evidence type="ECO:0000259" key="3">
    <source>
        <dbReference type="Pfam" id="PF05368"/>
    </source>
</evidence>
<dbReference type="PANTHER" id="PTHR42748">
    <property type="entry name" value="NITROGEN METABOLITE REPRESSION PROTEIN NMRA FAMILY MEMBER"/>
    <property type="match status" value="1"/>
</dbReference>
<organism evidence="4 5">
    <name type="scientific">Heliocybe sulcata</name>
    <dbReference type="NCBI Taxonomy" id="5364"/>
    <lineage>
        <taxon>Eukaryota</taxon>
        <taxon>Fungi</taxon>
        <taxon>Dikarya</taxon>
        <taxon>Basidiomycota</taxon>
        <taxon>Agaricomycotina</taxon>
        <taxon>Agaricomycetes</taxon>
        <taxon>Gloeophyllales</taxon>
        <taxon>Gloeophyllaceae</taxon>
        <taxon>Heliocybe</taxon>
    </lineage>
</organism>
<dbReference type="GO" id="GO:0005634">
    <property type="term" value="C:nucleus"/>
    <property type="evidence" value="ECO:0007669"/>
    <property type="project" value="TreeGrafter"/>
</dbReference>
<dbReference type="InterPro" id="IPR008030">
    <property type="entry name" value="NmrA-like"/>
</dbReference>
<dbReference type="OrthoDB" id="419598at2759"/>
<dbReference type="PANTHER" id="PTHR42748:SF31">
    <property type="entry name" value="NMRA-LIKE DOMAIN-CONTAINING PROTEIN-RELATED"/>
    <property type="match status" value="1"/>
</dbReference>
<evidence type="ECO:0000256" key="1">
    <source>
        <dbReference type="ARBA" id="ARBA00006328"/>
    </source>
</evidence>
<evidence type="ECO:0000313" key="5">
    <source>
        <dbReference type="Proteomes" id="UP000305948"/>
    </source>
</evidence>
<keyword evidence="2" id="KW-0521">NADP</keyword>
<dbReference type="Pfam" id="PF05368">
    <property type="entry name" value="NmrA"/>
    <property type="match status" value="1"/>
</dbReference>
<dbReference type="EMBL" id="ML213529">
    <property type="protein sequence ID" value="TFK46493.1"/>
    <property type="molecule type" value="Genomic_DNA"/>
</dbReference>
<gene>
    <name evidence="4" type="ORF">OE88DRAFT_1707380</name>
</gene>
<name>A0A5C3MP19_9AGAM</name>
<comment type="similarity">
    <text evidence="1">Belongs to the NmrA-type oxidoreductase family.</text>
</comment>
<dbReference type="SUPFAM" id="SSF51735">
    <property type="entry name" value="NAD(P)-binding Rossmann-fold domains"/>
    <property type="match status" value="1"/>
</dbReference>
<dbReference type="Proteomes" id="UP000305948">
    <property type="component" value="Unassembled WGS sequence"/>
</dbReference>
<reference evidence="4 5" key="1">
    <citation type="journal article" date="2019" name="Nat. Ecol. Evol.">
        <title>Megaphylogeny resolves global patterns of mushroom evolution.</title>
        <authorList>
            <person name="Varga T."/>
            <person name="Krizsan K."/>
            <person name="Foldi C."/>
            <person name="Dima B."/>
            <person name="Sanchez-Garcia M."/>
            <person name="Sanchez-Ramirez S."/>
            <person name="Szollosi G.J."/>
            <person name="Szarkandi J.G."/>
            <person name="Papp V."/>
            <person name="Albert L."/>
            <person name="Andreopoulos W."/>
            <person name="Angelini C."/>
            <person name="Antonin V."/>
            <person name="Barry K.W."/>
            <person name="Bougher N.L."/>
            <person name="Buchanan P."/>
            <person name="Buyck B."/>
            <person name="Bense V."/>
            <person name="Catcheside P."/>
            <person name="Chovatia M."/>
            <person name="Cooper J."/>
            <person name="Damon W."/>
            <person name="Desjardin D."/>
            <person name="Finy P."/>
            <person name="Geml J."/>
            <person name="Haridas S."/>
            <person name="Hughes K."/>
            <person name="Justo A."/>
            <person name="Karasinski D."/>
            <person name="Kautmanova I."/>
            <person name="Kiss B."/>
            <person name="Kocsube S."/>
            <person name="Kotiranta H."/>
            <person name="LaButti K.M."/>
            <person name="Lechner B.E."/>
            <person name="Liimatainen K."/>
            <person name="Lipzen A."/>
            <person name="Lukacs Z."/>
            <person name="Mihaltcheva S."/>
            <person name="Morgado L.N."/>
            <person name="Niskanen T."/>
            <person name="Noordeloos M.E."/>
            <person name="Ohm R.A."/>
            <person name="Ortiz-Santana B."/>
            <person name="Ovrebo C."/>
            <person name="Racz N."/>
            <person name="Riley R."/>
            <person name="Savchenko A."/>
            <person name="Shiryaev A."/>
            <person name="Soop K."/>
            <person name="Spirin V."/>
            <person name="Szebenyi C."/>
            <person name="Tomsovsky M."/>
            <person name="Tulloss R.E."/>
            <person name="Uehling J."/>
            <person name="Grigoriev I.V."/>
            <person name="Vagvolgyi C."/>
            <person name="Papp T."/>
            <person name="Martin F.M."/>
            <person name="Miettinen O."/>
            <person name="Hibbett D.S."/>
            <person name="Nagy L.G."/>
        </authorList>
    </citation>
    <scope>NUCLEOTIDE SEQUENCE [LARGE SCALE GENOMIC DNA]</scope>
    <source>
        <strain evidence="4 5">OMC1185</strain>
    </source>
</reference>
<sequence length="309" mass="34342">MSPATILITSASGRTSSYVLKALLDRLPSLSQPPQIRLLVHNKSSIQKVVSTFGELSPTSFVIGDYLDYSSLSECFRDVDVLFYNGPAFHPNETAMGINVINAAKQMGVKHFVYSSVLHPYLTNLLNHKAKLGVEEYLTESGLPYTILQPSSLMQNIPIDTLIKDNSSDSISLECAYNPRTMQGFLYLPDLAEIAASILLDPELHLLASYPLVGENISLEAVSAILSEETGRPATCILANREHGKAVQREKAARMYGEAVSEWCGEAWERMVFYYDKRGIPGNTNIARWLLGREPTTWKVWVRSLLKEA</sequence>
<evidence type="ECO:0000313" key="4">
    <source>
        <dbReference type="EMBL" id="TFK46493.1"/>
    </source>
</evidence>
<dbReference type="InterPro" id="IPR036291">
    <property type="entry name" value="NAD(P)-bd_dom_sf"/>
</dbReference>
<proteinExistence type="inferred from homology"/>
<evidence type="ECO:0000256" key="2">
    <source>
        <dbReference type="ARBA" id="ARBA00022857"/>
    </source>
</evidence>
<dbReference type="AlphaFoldDB" id="A0A5C3MP19"/>
<accession>A0A5C3MP19</accession>
<protein>
    <submittedName>
        <fullName evidence="4">NAD-P-binding protein</fullName>
    </submittedName>
</protein>